<reference evidence="2 3" key="1">
    <citation type="submission" date="2018-11" db="EMBL/GenBank/DDBJ databases">
        <title>Lysobacter cryohumiis sp. nov., isolated from soil in the Tianshan Mountains, Xinjiang, China.</title>
        <authorList>
            <person name="Luo Y."/>
            <person name="Sheng H."/>
        </authorList>
    </citation>
    <scope>NUCLEOTIDE SEQUENCE [LARGE SCALE GENOMIC DNA]</scope>
    <source>
        <strain evidence="2 3">ZS60</strain>
    </source>
</reference>
<keyword evidence="3" id="KW-1185">Reference proteome</keyword>
<gene>
    <name evidence="2" type="ORF">EER27_04645</name>
</gene>
<sequence length="79" mass="8786">MKSWQLTILGCLSVFESSLMAYLLGRVWPMYIEAINSSEVFSWLGLAVSLHLAVLGVVAIIFAAVGKRCGELLYQRHLD</sequence>
<evidence type="ECO:0000256" key="1">
    <source>
        <dbReference type="SAM" id="Phobius"/>
    </source>
</evidence>
<keyword evidence="1" id="KW-1133">Transmembrane helix</keyword>
<dbReference type="EMBL" id="RIBS01000002">
    <property type="protein sequence ID" value="RNF85079.1"/>
    <property type="molecule type" value="Genomic_DNA"/>
</dbReference>
<accession>A0A3M8SUV1</accession>
<proteinExistence type="predicted"/>
<evidence type="ECO:0000313" key="3">
    <source>
        <dbReference type="Proteomes" id="UP000267049"/>
    </source>
</evidence>
<organism evidence="2 3">
    <name type="scientific">Montanilutibacter psychrotolerans</name>
    <dbReference type="NCBI Taxonomy" id="1327343"/>
    <lineage>
        <taxon>Bacteria</taxon>
        <taxon>Pseudomonadati</taxon>
        <taxon>Pseudomonadota</taxon>
        <taxon>Gammaproteobacteria</taxon>
        <taxon>Lysobacterales</taxon>
        <taxon>Lysobacteraceae</taxon>
        <taxon>Montanilutibacter</taxon>
    </lineage>
</organism>
<name>A0A3M8SUV1_9GAMM</name>
<keyword evidence="1" id="KW-0812">Transmembrane</keyword>
<evidence type="ECO:0000313" key="2">
    <source>
        <dbReference type="EMBL" id="RNF85079.1"/>
    </source>
</evidence>
<dbReference type="Proteomes" id="UP000267049">
    <property type="component" value="Unassembled WGS sequence"/>
</dbReference>
<protein>
    <submittedName>
        <fullName evidence="2">Uncharacterized protein</fullName>
    </submittedName>
</protein>
<comment type="caution">
    <text evidence="2">The sequence shown here is derived from an EMBL/GenBank/DDBJ whole genome shotgun (WGS) entry which is preliminary data.</text>
</comment>
<feature type="transmembrane region" description="Helical" evidence="1">
    <location>
        <begin position="41"/>
        <end position="66"/>
    </location>
</feature>
<keyword evidence="1" id="KW-0472">Membrane</keyword>
<dbReference type="AlphaFoldDB" id="A0A3M8SUV1"/>